<organism evidence="2">
    <name type="scientific">Octopus bimaculoides</name>
    <name type="common">California two-spotted octopus</name>
    <dbReference type="NCBI Taxonomy" id="37653"/>
    <lineage>
        <taxon>Eukaryota</taxon>
        <taxon>Metazoa</taxon>
        <taxon>Spiralia</taxon>
        <taxon>Lophotrochozoa</taxon>
        <taxon>Mollusca</taxon>
        <taxon>Cephalopoda</taxon>
        <taxon>Coleoidea</taxon>
        <taxon>Octopodiformes</taxon>
        <taxon>Octopoda</taxon>
        <taxon>Incirrata</taxon>
        <taxon>Octopodidae</taxon>
        <taxon>Octopus</taxon>
    </lineage>
</organism>
<feature type="transmembrane region" description="Helical" evidence="1">
    <location>
        <begin position="83"/>
        <end position="110"/>
    </location>
</feature>
<dbReference type="EMBL" id="KQ417681">
    <property type="protein sequence ID" value="KOF90808.1"/>
    <property type="molecule type" value="Genomic_DNA"/>
</dbReference>
<evidence type="ECO:0000256" key="1">
    <source>
        <dbReference type="SAM" id="Phobius"/>
    </source>
</evidence>
<proteinExistence type="predicted"/>
<sequence length="116" mass="12562">MNGESETYLFLALGVYACECISEKQRPKLRFCTSCPVGPSKRQLVPTSPVANRSVLSKAAVCCGRVRQSRGGPREMTTGHKAVCGGLCVCVCVCVCGFVGQFGVVMYRFLYSCMCK</sequence>
<keyword evidence="1" id="KW-0812">Transmembrane</keyword>
<dbReference type="AlphaFoldDB" id="A0A0L8HNH6"/>
<name>A0A0L8HNH6_OCTBM</name>
<keyword evidence="1" id="KW-1133">Transmembrane helix</keyword>
<evidence type="ECO:0000313" key="2">
    <source>
        <dbReference type="EMBL" id="KOF90808.1"/>
    </source>
</evidence>
<protein>
    <submittedName>
        <fullName evidence="2">Uncharacterized protein</fullName>
    </submittedName>
</protein>
<accession>A0A0L8HNH6</accession>
<gene>
    <name evidence="2" type="ORF">OCBIM_22010476mg</name>
</gene>
<reference evidence="2" key="1">
    <citation type="submission" date="2015-07" db="EMBL/GenBank/DDBJ databases">
        <title>MeaNS - Measles Nucleotide Surveillance Program.</title>
        <authorList>
            <person name="Tran T."/>
            <person name="Druce J."/>
        </authorList>
    </citation>
    <scope>NUCLEOTIDE SEQUENCE</scope>
    <source>
        <strain evidence="2">UCB-OBI-ISO-001</strain>
        <tissue evidence="2">Gonad</tissue>
    </source>
</reference>
<keyword evidence="1" id="KW-0472">Membrane</keyword>